<dbReference type="SUPFAM" id="SSF49599">
    <property type="entry name" value="TRAF domain-like"/>
    <property type="match status" value="1"/>
</dbReference>
<dbReference type="WBParaSite" id="ACRNAN_scaffold2269.g18206.t1">
    <property type="protein sequence ID" value="ACRNAN_scaffold2269.g18206.t1"/>
    <property type="gene ID" value="ACRNAN_scaffold2269.g18206"/>
</dbReference>
<protein>
    <submittedName>
        <fullName evidence="3">MATH domain-containing protein</fullName>
    </submittedName>
</protein>
<dbReference type="InterPro" id="IPR008974">
    <property type="entry name" value="TRAF-like"/>
</dbReference>
<dbReference type="Proteomes" id="UP000887540">
    <property type="component" value="Unplaced"/>
</dbReference>
<dbReference type="PANTHER" id="PTHR47022">
    <property type="entry name" value="BTB AND MATH DOMAIN-CONTAINING PROTEIN 36-RELATED"/>
    <property type="match status" value="1"/>
</dbReference>
<reference evidence="3" key="1">
    <citation type="submission" date="2022-11" db="UniProtKB">
        <authorList>
            <consortium name="WormBaseParasite"/>
        </authorList>
    </citation>
    <scope>IDENTIFICATION</scope>
</reference>
<dbReference type="PANTHER" id="PTHR47022:SF1">
    <property type="entry name" value="BTB AND MATH DOMAIN-CONTAINING PROTEIN 36-RELATED"/>
    <property type="match status" value="1"/>
</dbReference>
<organism evidence="2 3">
    <name type="scientific">Acrobeloides nanus</name>
    <dbReference type="NCBI Taxonomy" id="290746"/>
    <lineage>
        <taxon>Eukaryota</taxon>
        <taxon>Metazoa</taxon>
        <taxon>Ecdysozoa</taxon>
        <taxon>Nematoda</taxon>
        <taxon>Chromadorea</taxon>
        <taxon>Rhabditida</taxon>
        <taxon>Tylenchina</taxon>
        <taxon>Cephalobomorpha</taxon>
        <taxon>Cephaloboidea</taxon>
        <taxon>Cephalobidae</taxon>
        <taxon>Acrobeloides</taxon>
    </lineage>
</organism>
<evidence type="ECO:0000313" key="2">
    <source>
        <dbReference type="Proteomes" id="UP000887540"/>
    </source>
</evidence>
<evidence type="ECO:0000313" key="3">
    <source>
        <dbReference type="WBParaSite" id="ACRNAN_scaffold2269.g18206.t1"/>
    </source>
</evidence>
<dbReference type="Gene3D" id="2.60.210.10">
    <property type="entry name" value="Apoptosis, Tumor Necrosis Factor Receptor Associated Protein 2, Chain A"/>
    <property type="match status" value="1"/>
</dbReference>
<name>A0A914DBL1_9BILA</name>
<sequence>MALGFFLQCNGDSPDPWWSCKASAVLRVHSQTEGIDDISRVFTQTFNSKENEWGYPQFMAFDTLADPANGFIKNDTIKLSVQVWADAPQHMSD</sequence>
<dbReference type="AlphaFoldDB" id="A0A914DBL1"/>
<evidence type="ECO:0000259" key="1">
    <source>
        <dbReference type="PROSITE" id="PS50144"/>
    </source>
</evidence>
<dbReference type="InterPro" id="IPR002083">
    <property type="entry name" value="MATH/TRAF_dom"/>
</dbReference>
<proteinExistence type="predicted"/>
<feature type="domain" description="MATH" evidence="1">
    <location>
        <begin position="1"/>
        <end position="83"/>
    </location>
</feature>
<dbReference type="Pfam" id="PF22486">
    <property type="entry name" value="MATH_2"/>
    <property type="match status" value="1"/>
</dbReference>
<dbReference type="PROSITE" id="PS50144">
    <property type="entry name" value="MATH"/>
    <property type="match status" value="1"/>
</dbReference>
<keyword evidence="2" id="KW-1185">Reference proteome</keyword>
<accession>A0A914DBL1</accession>